<evidence type="ECO:0000256" key="1">
    <source>
        <dbReference type="SAM" id="MobiDB-lite"/>
    </source>
</evidence>
<proteinExistence type="predicted"/>
<comment type="caution">
    <text evidence="3">The sequence shown here is derived from an EMBL/GenBank/DDBJ whole genome shotgun (WGS) entry which is preliminary data.</text>
</comment>
<dbReference type="EMBL" id="JAOPHQ010000876">
    <property type="protein sequence ID" value="KAK0152966.1"/>
    <property type="molecule type" value="Genomic_DNA"/>
</dbReference>
<gene>
    <name evidence="3" type="primary">ZMYM5_8</name>
    <name evidence="3" type="ORF">N1851_005371</name>
</gene>
<evidence type="ECO:0000313" key="3">
    <source>
        <dbReference type="EMBL" id="KAK0152966.1"/>
    </source>
</evidence>
<dbReference type="Proteomes" id="UP001174136">
    <property type="component" value="Unassembled WGS sequence"/>
</dbReference>
<keyword evidence="4" id="KW-1185">Reference proteome</keyword>
<dbReference type="PANTHER" id="PTHR45749">
    <property type="match status" value="1"/>
</dbReference>
<accession>A0AA47N7F0</accession>
<feature type="domain" description="TTF-type" evidence="2">
    <location>
        <begin position="132"/>
        <end position="232"/>
    </location>
</feature>
<name>A0AA47N7F0_MERPO</name>
<sequence length="245" mass="28717">MERQRDRFRKFQSGADKRKKLKKKEEFNKSLHGSLDKFLNNSPVVVPDDDTEQQLADCYAGATRREDPPPTDGNGSESDFSFSEHRDLDDPGTWPAHLDAKLVDLIIEKGPVKVFDFDFPKAPDKRHFSRDFYTRKLPNGENARRDWLVYSKTRDSVFCFCCKLFNTCSSRPMLANNGLNDWRHLSTKLKEHETSRDHITSATKWIEARRRFDTETCIDQSLERQIARERAILYCDDVTRRHRIT</sequence>
<protein>
    <submittedName>
        <fullName evidence="3">Zinc finger MYM-type protein 5</fullName>
    </submittedName>
</protein>
<dbReference type="AlphaFoldDB" id="A0AA47N7F0"/>
<feature type="compositionally biased region" description="Basic residues" evidence="1">
    <location>
        <begin position="1"/>
        <end position="10"/>
    </location>
</feature>
<dbReference type="PANTHER" id="PTHR45749:SF32">
    <property type="entry name" value="ZINC FINGER MYM-TYPE PROTEIN 1-LIKE"/>
    <property type="match status" value="1"/>
</dbReference>
<dbReference type="SMART" id="SM00597">
    <property type="entry name" value="ZnF_TTF"/>
    <property type="match status" value="1"/>
</dbReference>
<evidence type="ECO:0000259" key="2">
    <source>
        <dbReference type="SMART" id="SM00597"/>
    </source>
</evidence>
<reference evidence="3" key="1">
    <citation type="journal article" date="2023" name="Front. Mar. Sci.">
        <title>A new Merluccius polli reference genome to investigate the effects of global change in West African waters.</title>
        <authorList>
            <person name="Mateo J.L."/>
            <person name="Blanco-Fernandez C."/>
            <person name="Garcia-Vazquez E."/>
            <person name="Machado-Schiaffino G."/>
        </authorList>
    </citation>
    <scope>NUCLEOTIDE SEQUENCE</scope>
    <source>
        <strain evidence="3">C29</strain>
        <tissue evidence="3">Fin</tissue>
    </source>
</reference>
<organism evidence="3 4">
    <name type="scientific">Merluccius polli</name>
    <name type="common">Benguela hake</name>
    <name type="synonym">Merluccius cadenati</name>
    <dbReference type="NCBI Taxonomy" id="89951"/>
    <lineage>
        <taxon>Eukaryota</taxon>
        <taxon>Metazoa</taxon>
        <taxon>Chordata</taxon>
        <taxon>Craniata</taxon>
        <taxon>Vertebrata</taxon>
        <taxon>Euteleostomi</taxon>
        <taxon>Actinopterygii</taxon>
        <taxon>Neopterygii</taxon>
        <taxon>Teleostei</taxon>
        <taxon>Neoteleostei</taxon>
        <taxon>Acanthomorphata</taxon>
        <taxon>Zeiogadaria</taxon>
        <taxon>Gadariae</taxon>
        <taxon>Gadiformes</taxon>
        <taxon>Gadoidei</taxon>
        <taxon>Merlucciidae</taxon>
        <taxon>Merluccius</taxon>
    </lineage>
</organism>
<evidence type="ECO:0000313" key="4">
    <source>
        <dbReference type="Proteomes" id="UP001174136"/>
    </source>
</evidence>
<feature type="region of interest" description="Disordered" evidence="1">
    <location>
        <begin position="1"/>
        <end position="88"/>
    </location>
</feature>
<dbReference type="InterPro" id="IPR006580">
    <property type="entry name" value="Znf_TTF"/>
</dbReference>